<sequence>MNAAHRNRAAALYALLCVCVSVLGGKTWEEKFSIMRREDPENPKCFAEDRMNLTCFWEEDEETAGPVEEYSFTYNYQVRHLCLCCVSSSDMKTMDIYVHRKGGLIHNRTLFVDMVFLLDPPANVTVNRTEKQDQLNVSWVAPKLKYMDDSMMYQIRYSSADESLAVTEKILTNLRPGVKYEVQVRIKLDGISYDGYWSAWSTGVFMETPPAEFDPLILCLTLIISFILLVFSLTILLSHRRFLTKKIWPVVPTPENKFPGLFSVYGGDFQEWLGHTRGGLWVAADYLFSEERPSLLEVISEFRLGPPLVSPPLPPKAPRGLTLGREENQEVLERSASTVTHDPWLMDRVLHQTALLESQDPYVTLSNPPDGEQVDELLEESLPLEVLFHPGVTALCESHSDLGSGQQSSGSRMSSQSSFEYPNQAWTRKGPGYTYMAVADSGVSMDYSPMSRVEDVGRVPVYANDYKNDIMSQKTLFLQRQRAVDDND</sequence>
<keyword evidence="4 10" id="KW-1133">Transmembrane helix</keyword>
<evidence type="ECO:0000256" key="10">
    <source>
        <dbReference type="SAM" id="Phobius"/>
    </source>
</evidence>
<dbReference type="InterPro" id="IPR015152">
    <property type="entry name" value="Growth/epo_recpt_lig-bind"/>
</dbReference>
<evidence type="ECO:0000256" key="3">
    <source>
        <dbReference type="ARBA" id="ARBA00022729"/>
    </source>
</evidence>
<reference evidence="13" key="3">
    <citation type="submission" date="2025-09" db="UniProtKB">
        <authorList>
            <consortium name="Ensembl"/>
        </authorList>
    </citation>
    <scope>IDENTIFICATION</scope>
</reference>
<dbReference type="Proteomes" id="UP000265120">
    <property type="component" value="Chromosome 17"/>
</dbReference>
<evidence type="ECO:0000256" key="7">
    <source>
        <dbReference type="ARBA" id="ARBA00023170"/>
    </source>
</evidence>
<protein>
    <submittedName>
        <fullName evidence="13">Erythropoietin receptor</fullName>
    </submittedName>
</protein>
<dbReference type="SUPFAM" id="SSF49265">
    <property type="entry name" value="Fibronectin type III"/>
    <property type="match status" value="2"/>
</dbReference>
<dbReference type="SMART" id="SM00060">
    <property type="entry name" value="FN3"/>
    <property type="match status" value="1"/>
</dbReference>
<dbReference type="Pfam" id="PF00041">
    <property type="entry name" value="fn3"/>
    <property type="match status" value="1"/>
</dbReference>
<feature type="domain" description="Fibronectin type-III" evidence="12">
    <location>
        <begin position="120"/>
        <end position="211"/>
    </location>
</feature>
<evidence type="ECO:0000256" key="6">
    <source>
        <dbReference type="ARBA" id="ARBA00023157"/>
    </source>
</evidence>
<dbReference type="PANTHER" id="PTHR23037">
    <property type="entry name" value="CYTOKINE RECEPTOR"/>
    <property type="match status" value="1"/>
</dbReference>
<dbReference type="Pfam" id="PF09067">
    <property type="entry name" value="EpoR_lig-bind"/>
    <property type="match status" value="1"/>
</dbReference>
<feature type="compositionally biased region" description="Low complexity" evidence="9">
    <location>
        <begin position="401"/>
        <end position="417"/>
    </location>
</feature>
<evidence type="ECO:0000259" key="12">
    <source>
        <dbReference type="PROSITE" id="PS50853"/>
    </source>
</evidence>
<keyword evidence="7" id="KW-0675">Receptor</keyword>
<evidence type="ECO:0000313" key="13">
    <source>
        <dbReference type="Ensembl" id="ENSCSEP00000024816.1"/>
    </source>
</evidence>
<keyword evidence="5 10" id="KW-0472">Membrane</keyword>
<dbReference type="Ensembl" id="ENSCSET00000025148.1">
    <property type="protein sequence ID" value="ENSCSEP00000024816.1"/>
    <property type="gene ID" value="ENSCSEG00000015758.1"/>
</dbReference>
<proteinExistence type="predicted"/>
<dbReference type="Gene3D" id="2.60.40.10">
    <property type="entry name" value="Immunoglobulins"/>
    <property type="match status" value="2"/>
</dbReference>
<evidence type="ECO:0000313" key="14">
    <source>
        <dbReference type="Proteomes" id="UP000265120"/>
    </source>
</evidence>
<evidence type="ECO:0000256" key="11">
    <source>
        <dbReference type="SAM" id="SignalP"/>
    </source>
</evidence>
<dbReference type="CDD" id="cd00063">
    <property type="entry name" value="FN3"/>
    <property type="match status" value="1"/>
</dbReference>
<name>A0A3P8WGW3_CYNSE</name>
<evidence type="ECO:0000256" key="5">
    <source>
        <dbReference type="ARBA" id="ARBA00023136"/>
    </source>
</evidence>
<dbReference type="GeneTree" id="ENSGT00940000160315"/>
<keyword evidence="14" id="KW-1185">Reference proteome</keyword>
<feature type="chain" id="PRO_5018017124" evidence="11">
    <location>
        <begin position="26"/>
        <end position="488"/>
    </location>
</feature>
<dbReference type="AlphaFoldDB" id="A0A3P8WGW3"/>
<feature type="transmembrane region" description="Helical" evidence="10">
    <location>
        <begin position="215"/>
        <end position="237"/>
    </location>
</feature>
<evidence type="ECO:0000256" key="4">
    <source>
        <dbReference type="ARBA" id="ARBA00022989"/>
    </source>
</evidence>
<reference evidence="13 14" key="1">
    <citation type="journal article" date="2014" name="Nat. Genet.">
        <title>Whole-genome sequence of a flatfish provides insights into ZW sex chromosome evolution and adaptation to a benthic lifestyle.</title>
        <authorList>
            <person name="Chen S."/>
            <person name="Zhang G."/>
            <person name="Shao C."/>
            <person name="Huang Q."/>
            <person name="Liu G."/>
            <person name="Zhang P."/>
            <person name="Song W."/>
            <person name="An N."/>
            <person name="Chalopin D."/>
            <person name="Volff J.N."/>
            <person name="Hong Y."/>
            <person name="Li Q."/>
            <person name="Sha Z."/>
            <person name="Zhou H."/>
            <person name="Xie M."/>
            <person name="Yu Q."/>
            <person name="Liu Y."/>
            <person name="Xiang H."/>
            <person name="Wang N."/>
            <person name="Wu K."/>
            <person name="Yang C."/>
            <person name="Zhou Q."/>
            <person name="Liao X."/>
            <person name="Yang L."/>
            <person name="Hu Q."/>
            <person name="Zhang J."/>
            <person name="Meng L."/>
            <person name="Jin L."/>
            <person name="Tian Y."/>
            <person name="Lian J."/>
            <person name="Yang J."/>
            <person name="Miao G."/>
            <person name="Liu S."/>
            <person name="Liang Z."/>
            <person name="Yan F."/>
            <person name="Li Y."/>
            <person name="Sun B."/>
            <person name="Zhang H."/>
            <person name="Zhang J."/>
            <person name="Zhu Y."/>
            <person name="Du M."/>
            <person name="Zhao Y."/>
            <person name="Schartl M."/>
            <person name="Tang Q."/>
            <person name="Wang J."/>
        </authorList>
    </citation>
    <scope>NUCLEOTIDE SEQUENCE</scope>
</reference>
<organism evidence="13 14">
    <name type="scientific">Cynoglossus semilaevis</name>
    <name type="common">Tongue sole</name>
    <dbReference type="NCBI Taxonomy" id="244447"/>
    <lineage>
        <taxon>Eukaryota</taxon>
        <taxon>Metazoa</taxon>
        <taxon>Chordata</taxon>
        <taxon>Craniata</taxon>
        <taxon>Vertebrata</taxon>
        <taxon>Euteleostomi</taxon>
        <taxon>Actinopterygii</taxon>
        <taxon>Neopterygii</taxon>
        <taxon>Teleostei</taxon>
        <taxon>Neoteleostei</taxon>
        <taxon>Acanthomorphata</taxon>
        <taxon>Carangaria</taxon>
        <taxon>Pleuronectiformes</taxon>
        <taxon>Pleuronectoidei</taxon>
        <taxon>Cynoglossidae</taxon>
        <taxon>Cynoglossinae</taxon>
        <taxon>Cynoglossus</taxon>
    </lineage>
</organism>
<dbReference type="InterPro" id="IPR036116">
    <property type="entry name" value="FN3_sf"/>
</dbReference>
<keyword evidence="2 10" id="KW-0812">Transmembrane</keyword>
<accession>A0A3P8WGW3</accession>
<reference evidence="13" key="2">
    <citation type="submission" date="2025-08" db="UniProtKB">
        <authorList>
            <consortium name="Ensembl"/>
        </authorList>
    </citation>
    <scope>IDENTIFICATION</scope>
</reference>
<dbReference type="GO" id="GO:0009897">
    <property type="term" value="C:external side of plasma membrane"/>
    <property type="evidence" value="ECO:0007669"/>
    <property type="project" value="TreeGrafter"/>
</dbReference>
<dbReference type="PROSITE" id="PS50853">
    <property type="entry name" value="FN3"/>
    <property type="match status" value="1"/>
</dbReference>
<evidence type="ECO:0000256" key="8">
    <source>
        <dbReference type="ARBA" id="ARBA00023180"/>
    </source>
</evidence>
<dbReference type="GO" id="GO:0004896">
    <property type="term" value="F:cytokine receptor activity"/>
    <property type="evidence" value="ECO:0007669"/>
    <property type="project" value="TreeGrafter"/>
</dbReference>
<evidence type="ECO:0000256" key="2">
    <source>
        <dbReference type="ARBA" id="ARBA00022692"/>
    </source>
</evidence>
<dbReference type="PANTHER" id="PTHR23037:SF28">
    <property type="entry name" value="ERYTHROPOIETIN RECEPTOR"/>
    <property type="match status" value="1"/>
</dbReference>
<dbReference type="InterPro" id="IPR003961">
    <property type="entry name" value="FN3_dom"/>
</dbReference>
<keyword evidence="8" id="KW-0325">Glycoprotein</keyword>
<feature type="region of interest" description="Disordered" evidence="9">
    <location>
        <begin position="398"/>
        <end position="417"/>
    </location>
</feature>
<comment type="subcellular location">
    <subcellularLocation>
        <location evidence="1">Membrane</location>
        <topology evidence="1">Single-pass type I membrane protein</topology>
    </subcellularLocation>
</comment>
<keyword evidence="3 11" id="KW-0732">Signal</keyword>
<evidence type="ECO:0000256" key="1">
    <source>
        <dbReference type="ARBA" id="ARBA00004479"/>
    </source>
</evidence>
<keyword evidence="6" id="KW-1015">Disulfide bond</keyword>
<feature type="signal peptide" evidence="11">
    <location>
        <begin position="1"/>
        <end position="25"/>
    </location>
</feature>
<evidence type="ECO:0000256" key="9">
    <source>
        <dbReference type="SAM" id="MobiDB-lite"/>
    </source>
</evidence>
<dbReference type="InterPro" id="IPR013783">
    <property type="entry name" value="Ig-like_fold"/>
</dbReference>